<name>A0A9P1BMY2_9DINO</name>
<reference evidence="2" key="1">
    <citation type="submission" date="2022-10" db="EMBL/GenBank/DDBJ databases">
        <authorList>
            <person name="Chen Y."/>
            <person name="Dougan E. K."/>
            <person name="Chan C."/>
            <person name="Rhodes N."/>
            <person name="Thang M."/>
        </authorList>
    </citation>
    <scope>NUCLEOTIDE SEQUENCE</scope>
</reference>
<keyword evidence="5" id="KW-1185">Reference proteome</keyword>
<evidence type="ECO:0000256" key="1">
    <source>
        <dbReference type="SAM" id="MobiDB-lite"/>
    </source>
</evidence>
<sequence>MICGSWGHPVVLTPRVFLMLEEKLLEPAQESVSEEADARAQATANETLPRIEGDQLSLSGEPTRGEATQVIKSCLQSSLALKQALQDESIDPYEMKSILKSLGHCSEGGSQMIQKLFVQEESPFSFHGQLPGDSNKKILTMKPWEDANSACTSLSEKAESVGSTPSEAAHLMTEAGHCLAKLGKAMVSTPLRLGSAPLVMAMPLQEHAWKRRQRRQCYEFL</sequence>
<evidence type="ECO:0000313" key="5">
    <source>
        <dbReference type="Proteomes" id="UP001152797"/>
    </source>
</evidence>
<dbReference type="EMBL" id="CAMXCT030000260">
    <property type="protein sequence ID" value="CAL4763619.1"/>
    <property type="molecule type" value="Genomic_DNA"/>
</dbReference>
<protein>
    <submittedName>
        <fullName evidence="4">Protein NLRC3</fullName>
    </submittedName>
</protein>
<comment type="caution">
    <text evidence="2">The sequence shown here is derived from an EMBL/GenBank/DDBJ whole genome shotgun (WGS) entry which is preliminary data.</text>
</comment>
<accession>A0A9P1BMY2</accession>
<dbReference type="OrthoDB" id="416995at2759"/>
<reference evidence="3" key="2">
    <citation type="submission" date="2024-04" db="EMBL/GenBank/DDBJ databases">
        <authorList>
            <person name="Chen Y."/>
            <person name="Shah S."/>
            <person name="Dougan E. K."/>
            <person name="Thang M."/>
            <person name="Chan C."/>
        </authorList>
    </citation>
    <scope>NUCLEOTIDE SEQUENCE [LARGE SCALE GENOMIC DNA]</scope>
</reference>
<feature type="region of interest" description="Disordered" evidence="1">
    <location>
        <begin position="29"/>
        <end position="55"/>
    </location>
</feature>
<dbReference type="EMBL" id="CAMXCT010000260">
    <property type="protein sequence ID" value="CAI3976307.1"/>
    <property type="molecule type" value="Genomic_DNA"/>
</dbReference>
<organism evidence="2">
    <name type="scientific">Cladocopium goreaui</name>
    <dbReference type="NCBI Taxonomy" id="2562237"/>
    <lineage>
        <taxon>Eukaryota</taxon>
        <taxon>Sar</taxon>
        <taxon>Alveolata</taxon>
        <taxon>Dinophyceae</taxon>
        <taxon>Suessiales</taxon>
        <taxon>Symbiodiniaceae</taxon>
        <taxon>Cladocopium</taxon>
    </lineage>
</organism>
<proteinExistence type="predicted"/>
<dbReference type="EMBL" id="CAMXCT020000260">
    <property type="protein sequence ID" value="CAL1129682.1"/>
    <property type="molecule type" value="Genomic_DNA"/>
</dbReference>
<evidence type="ECO:0000313" key="3">
    <source>
        <dbReference type="EMBL" id="CAL1129682.1"/>
    </source>
</evidence>
<evidence type="ECO:0000313" key="4">
    <source>
        <dbReference type="EMBL" id="CAL4763619.1"/>
    </source>
</evidence>
<dbReference type="Proteomes" id="UP001152797">
    <property type="component" value="Unassembled WGS sequence"/>
</dbReference>
<gene>
    <name evidence="2" type="ORF">C1SCF055_LOCUS4536</name>
</gene>
<evidence type="ECO:0000313" key="2">
    <source>
        <dbReference type="EMBL" id="CAI3976307.1"/>
    </source>
</evidence>
<dbReference type="AlphaFoldDB" id="A0A9P1BMY2"/>